<dbReference type="SUPFAM" id="SSF51735">
    <property type="entry name" value="NAD(P)-binding Rossmann-fold domains"/>
    <property type="match status" value="1"/>
</dbReference>
<dbReference type="Gene3D" id="3.40.50.720">
    <property type="entry name" value="NAD(P)-binding Rossmann-like Domain"/>
    <property type="match status" value="1"/>
</dbReference>
<dbReference type="PANTHER" id="PTHR22604">
    <property type="entry name" value="OXIDOREDUCTASES"/>
    <property type="match status" value="1"/>
</dbReference>
<evidence type="ECO:0000313" key="6">
    <source>
        <dbReference type="Proteomes" id="UP001596012"/>
    </source>
</evidence>
<dbReference type="InterPro" id="IPR000683">
    <property type="entry name" value="Gfo/Idh/MocA-like_OxRdtase_N"/>
</dbReference>
<evidence type="ECO:0000259" key="4">
    <source>
        <dbReference type="Pfam" id="PF22725"/>
    </source>
</evidence>
<dbReference type="SUPFAM" id="SSF55347">
    <property type="entry name" value="Glyceraldehyde-3-phosphate dehydrogenase-like, C-terminal domain"/>
    <property type="match status" value="1"/>
</dbReference>
<reference evidence="6" key="1">
    <citation type="journal article" date="2019" name="Int. J. Syst. Evol. Microbiol.">
        <title>The Global Catalogue of Microorganisms (GCM) 10K type strain sequencing project: providing services to taxonomists for standard genome sequencing and annotation.</title>
        <authorList>
            <consortium name="The Broad Institute Genomics Platform"/>
            <consortium name="The Broad Institute Genome Sequencing Center for Infectious Disease"/>
            <person name="Wu L."/>
            <person name="Ma J."/>
        </authorList>
    </citation>
    <scope>NUCLEOTIDE SEQUENCE [LARGE SCALE GENOMIC DNA]</scope>
    <source>
        <strain evidence="6">DT43</strain>
    </source>
</reference>
<proteinExistence type="inferred from homology"/>
<dbReference type="Gene3D" id="3.30.360.10">
    <property type="entry name" value="Dihydrodipicolinate Reductase, domain 2"/>
    <property type="match status" value="1"/>
</dbReference>
<dbReference type="PANTHER" id="PTHR22604:SF105">
    <property type="entry name" value="TRANS-1,2-DIHYDROBENZENE-1,2-DIOL DEHYDROGENASE"/>
    <property type="match status" value="1"/>
</dbReference>
<name>A0ABV8YN08_9ACTN</name>
<feature type="domain" description="GFO/IDH/MocA-like oxidoreductase" evidence="4">
    <location>
        <begin position="134"/>
        <end position="231"/>
    </location>
</feature>
<dbReference type="InterPro" id="IPR036291">
    <property type="entry name" value="NAD(P)-bd_dom_sf"/>
</dbReference>
<gene>
    <name evidence="5" type="ORF">ACFPH6_14750</name>
</gene>
<keyword evidence="2" id="KW-0560">Oxidoreductase</keyword>
<sequence length="336" mass="36219">MRLDIGLIGATGIAERAIVGPSARYDDVRVRAVAASDSGRAAAFAARNGIPRAHADYTALLDDPDVNTVYVSVHNSAHYFWAVRAARSGRDVIVEKPLCLGPDELAEIRQAAAPSGARVVEAVPTAGHPWQASVRAMIDDRRYGRLRSVRTDIRFGVPAPGGYRDRPELGGGIFRDCASYWLQAVQATGGLAGATGRGRSRFTGPYGADHAFEARLDWSDGREAVLNCEFGDGHVANHEFVFEAATVRLRNFLRPTVAALPLNLVLQHADGATKVLSLPPMAYYDSQLGRIRTALLARGGDGNGAGHDEFADAGARVEWMARIHRDALRASERQAR</sequence>
<evidence type="ECO:0000256" key="1">
    <source>
        <dbReference type="ARBA" id="ARBA00010928"/>
    </source>
</evidence>
<dbReference type="Pfam" id="PF01408">
    <property type="entry name" value="GFO_IDH_MocA"/>
    <property type="match status" value="1"/>
</dbReference>
<comment type="similarity">
    <text evidence="1">Belongs to the Gfo/Idh/MocA family.</text>
</comment>
<accession>A0ABV8YN08</accession>
<keyword evidence="6" id="KW-1185">Reference proteome</keyword>
<dbReference type="Proteomes" id="UP001596012">
    <property type="component" value="Unassembled WGS sequence"/>
</dbReference>
<comment type="caution">
    <text evidence="5">The sequence shown here is derived from an EMBL/GenBank/DDBJ whole genome shotgun (WGS) entry which is preliminary data.</text>
</comment>
<organism evidence="5 6">
    <name type="scientific">Streptomyces xiangluensis</name>
    <dbReference type="NCBI Taxonomy" id="2665720"/>
    <lineage>
        <taxon>Bacteria</taxon>
        <taxon>Bacillati</taxon>
        <taxon>Actinomycetota</taxon>
        <taxon>Actinomycetes</taxon>
        <taxon>Kitasatosporales</taxon>
        <taxon>Streptomycetaceae</taxon>
        <taxon>Streptomyces</taxon>
    </lineage>
</organism>
<dbReference type="InterPro" id="IPR050984">
    <property type="entry name" value="Gfo/Idh/MocA_domain"/>
</dbReference>
<evidence type="ECO:0000313" key="5">
    <source>
        <dbReference type="EMBL" id="MFC4465765.1"/>
    </source>
</evidence>
<dbReference type="InterPro" id="IPR055170">
    <property type="entry name" value="GFO_IDH_MocA-like_dom"/>
</dbReference>
<dbReference type="EMBL" id="JBHSFG010000022">
    <property type="protein sequence ID" value="MFC4465765.1"/>
    <property type="molecule type" value="Genomic_DNA"/>
</dbReference>
<evidence type="ECO:0000259" key="3">
    <source>
        <dbReference type="Pfam" id="PF01408"/>
    </source>
</evidence>
<dbReference type="RefSeq" id="WP_386342051.1">
    <property type="nucleotide sequence ID" value="NZ_JBHSFG010000022.1"/>
</dbReference>
<evidence type="ECO:0000256" key="2">
    <source>
        <dbReference type="ARBA" id="ARBA00023002"/>
    </source>
</evidence>
<dbReference type="Pfam" id="PF22725">
    <property type="entry name" value="GFO_IDH_MocA_C3"/>
    <property type="match status" value="1"/>
</dbReference>
<protein>
    <submittedName>
        <fullName evidence="5">Gfo/Idh/MocA family protein</fullName>
    </submittedName>
</protein>
<feature type="domain" description="Gfo/Idh/MocA-like oxidoreductase N-terminal" evidence="3">
    <location>
        <begin position="4"/>
        <end position="120"/>
    </location>
</feature>